<dbReference type="PANTHER" id="PTHR21228:SF40">
    <property type="entry name" value="LD45607P"/>
    <property type="match status" value="1"/>
</dbReference>
<dbReference type="InterPro" id="IPR050870">
    <property type="entry name" value="FAST_kinase"/>
</dbReference>
<reference evidence="3 4" key="1">
    <citation type="submission" date="2024-10" db="EMBL/GenBank/DDBJ databases">
        <title>Updated reference genomes for cyclostephanoid diatoms.</title>
        <authorList>
            <person name="Roberts W.R."/>
            <person name="Alverson A.J."/>
        </authorList>
    </citation>
    <scope>NUCLEOTIDE SEQUENCE [LARGE SCALE GENOMIC DNA]</scope>
    <source>
        <strain evidence="3 4">AJA232-27</strain>
    </source>
</reference>
<evidence type="ECO:0000256" key="1">
    <source>
        <dbReference type="SAM" id="MobiDB-lite"/>
    </source>
</evidence>
<feature type="compositionally biased region" description="Polar residues" evidence="1">
    <location>
        <begin position="39"/>
        <end position="57"/>
    </location>
</feature>
<evidence type="ECO:0000259" key="2">
    <source>
        <dbReference type="PROSITE" id="PS51286"/>
    </source>
</evidence>
<feature type="region of interest" description="Disordered" evidence="1">
    <location>
        <begin position="210"/>
        <end position="243"/>
    </location>
</feature>
<dbReference type="InterPro" id="IPR013584">
    <property type="entry name" value="RAP"/>
</dbReference>
<organism evidence="3 4">
    <name type="scientific">Discostella pseudostelligera</name>
    <dbReference type="NCBI Taxonomy" id="259834"/>
    <lineage>
        <taxon>Eukaryota</taxon>
        <taxon>Sar</taxon>
        <taxon>Stramenopiles</taxon>
        <taxon>Ochrophyta</taxon>
        <taxon>Bacillariophyta</taxon>
        <taxon>Coscinodiscophyceae</taxon>
        <taxon>Thalassiosirophycidae</taxon>
        <taxon>Stephanodiscales</taxon>
        <taxon>Stephanodiscaceae</taxon>
        <taxon>Discostella</taxon>
    </lineage>
</organism>
<evidence type="ECO:0000313" key="3">
    <source>
        <dbReference type="EMBL" id="KAL3757137.1"/>
    </source>
</evidence>
<protein>
    <recommendedName>
        <fullName evidence="2">RAP domain-containing protein</fullName>
    </recommendedName>
</protein>
<name>A0ABD3M0E7_9STRA</name>
<feature type="compositionally biased region" description="Low complexity" evidence="1">
    <location>
        <begin position="222"/>
        <end position="233"/>
    </location>
</feature>
<feature type="compositionally biased region" description="Basic residues" evidence="1">
    <location>
        <begin position="29"/>
        <end position="38"/>
    </location>
</feature>
<sequence length="1327" mass="146818">MKNSLLSVAGLVSSPSSLSSSPPPLKGCQRLHHRHRSGRPSTTTSSWRIHHANTQGSESRDDTMMTMTTPTTTTSKQQQHHLQQQQQQQQQQKSRKKHSAKFKGNPRSSSSSGISSGGNANNYHSSSNNNNNNNIAARNFNSRLTGCNTVSELLSAFMDQTSSTSSGGGSDIMRSAATHLAGANKVNSVNFSTCLHRLARFAAATTTTFTSTKNSGHATPTNHNSVNNANNNESSEDDDQRKKALSDPRFAILVCSMAEMACGCDPNLSIGEGNAIVENWKKSIHRDSNISEMEKADDVLNAIADSHINADIEQKQQMIKRRQAIAKAAMNQLSMSSSTVSSHHQQQQQRSTNNSFSSRECSNVCWALAKLRMTPPGNALPVGRVMVSTNAPEPIASQEESMSSIRTNNMKLFVSIEEMALDVLDSSLQVRMKLYEEARSRKKIRDGSIADSSASGGGGGSWIPELSRLAGKVLDLIAVQIINEYGFRLRRSGRIGDADGDGRDELHDGDQRAKFVPARATSSTAANSQEMASLLYAFAKAGRGDDTLFSVVAQELMRQTSKVELEREGKRGPKPQEFSNTIWAFATAGVRGISQVELIRFVADSLDEGNGLFFGFEFKPQERSNVAWAVASLHSKRGFSADDAAMRDIEDHAVVRNLRWVAKSIIQNVNSFKPQELSNSIWAFSTVGFGYDETCGTNSHNDYIHVETDDPVGDKKLVYDVLEAVAENALLRLDKFKAQELNNMAWGFARLGHRSERAERLFSGVAKELIRRTWQFKPQDIGTTLWSMATSEYFEYDAFRAGASRLNLRQIRAFKPQEMSNTVWALATAGFAPALIRAFDTTLVPKSQRPTDNEIIGDPITECFAAVASETMRRPNEFKDQELKDVLWSFSKTVAKHLVGPHGRGMSTFSSQGLGNTLWSFAKQAQLSLDAIETLGDTIKLVSTGRLAVYETSCLDNGENVLKRLFVEAAEAGIRMGLGRFTNQDLSNTVWAYSTLGILHSGFFKEAENEVVTRLTEKRYRFRGQEIANILWSFATLNAQPEPSMVDAIGSYVASECRSKNGVDEVSIAKLFGQRQELANLAWSCAVIGRYPKDLMNILYVGLVGTSNDPEQMKRVFNDDGLQKSSIMTLYYVQVAADVEAPHLRLSLPLGFPNGWGEDENHMHSKDNENDLIQMSSSMLTLTVSKLQRAVSSSFDKIGFENVLEHVIDTNEIKDEYGIQLPNSPKEFLSIDIANSALKIGIEVDGPGHFIKLIDKPGKSTLVDLKRQFDDRGENRVNGPTILKHRLLTHLGWDIIHLPYWEFQDLAGDKEKEKAYCQRLLSQTSKW</sequence>
<dbReference type="SMART" id="SM00952">
    <property type="entry name" value="RAP"/>
    <property type="match status" value="1"/>
</dbReference>
<comment type="caution">
    <text evidence="3">The sequence shown here is derived from an EMBL/GenBank/DDBJ whole genome shotgun (WGS) entry which is preliminary data.</text>
</comment>
<dbReference type="PROSITE" id="PS51286">
    <property type="entry name" value="RAP"/>
    <property type="match status" value="1"/>
</dbReference>
<feature type="compositionally biased region" description="Low complexity" evidence="1">
    <location>
        <begin position="1"/>
        <end position="20"/>
    </location>
</feature>
<feature type="compositionally biased region" description="Low complexity" evidence="1">
    <location>
        <begin position="332"/>
        <end position="357"/>
    </location>
</feature>
<feature type="compositionally biased region" description="Low complexity" evidence="1">
    <location>
        <begin position="64"/>
        <end position="92"/>
    </location>
</feature>
<keyword evidence="4" id="KW-1185">Reference proteome</keyword>
<dbReference type="Proteomes" id="UP001530293">
    <property type="component" value="Unassembled WGS sequence"/>
</dbReference>
<feature type="compositionally biased region" description="Low complexity" evidence="1">
    <location>
        <begin position="108"/>
        <end position="130"/>
    </location>
</feature>
<accession>A0ABD3M0E7</accession>
<dbReference type="Pfam" id="PF08373">
    <property type="entry name" value="RAP"/>
    <property type="match status" value="1"/>
</dbReference>
<feature type="region of interest" description="Disordered" evidence="1">
    <location>
        <begin position="331"/>
        <end position="357"/>
    </location>
</feature>
<gene>
    <name evidence="3" type="ORF">ACHAWU_002976</name>
</gene>
<proteinExistence type="predicted"/>
<dbReference type="PANTHER" id="PTHR21228">
    <property type="entry name" value="FAST LEU-RICH DOMAIN-CONTAINING"/>
    <property type="match status" value="1"/>
</dbReference>
<dbReference type="EMBL" id="JALLBG020000273">
    <property type="protein sequence ID" value="KAL3757137.1"/>
    <property type="molecule type" value="Genomic_DNA"/>
</dbReference>
<feature type="region of interest" description="Disordered" evidence="1">
    <location>
        <begin position="1"/>
        <end position="130"/>
    </location>
</feature>
<evidence type="ECO:0000313" key="4">
    <source>
        <dbReference type="Proteomes" id="UP001530293"/>
    </source>
</evidence>
<feature type="domain" description="RAP" evidence="2">
    <location>
        <begin position="1240"/>
        <end position="1318"/>
    </location>
</feature>